<reference evidence="10 11" key="1">
    <citation type="journal article" date="2016" name="Nat. Commun.">
        <title>Thousands of microbial genomes shed light on interconnected biogeochemical processes in an aquifer system.</title>
        <authorList>
            <person name="Anantharaman K."/>
            <person name="Brown C.T."/>
            <person name="Hug L.A."/>
            <person name="Sharon I."/>
            <person name="Castelle C.J."/>
            <person name="Probst A.J."/>
            <person name="Thomas B.C."/>
            <person name="Singh A."/>
            <person name="Wilkins M.J."/>
            <person name="Karaoz U."/>
            <person name="Brodie E.L."/>
            <person name="Williams K.H."/>
            <person name="Hubbard S.S."/>
            <person name="Banfield J.F."/>
        </authorList>
    </citation>
    <scope>NUCLEOTIDE SEQUENCE [LARGE SCALE GENOMIC DNA]</scope>
</reference>
<sequence length="337" mass="36701">MFGVQIITLTREDADAMRDKSRAPHVVAVAAFARGSATIVWQDRSVDTNFSATEFSYPEVQNATLSDGRFFDEREQRGGANVIVLGWEVKNQLFGDEDALGEIVKIKSVPFQVIGIMKKRGTVAFENQDDQVFIPLVIGQRQLLGISHLQFIRLKVDDAANLAVTRADVETILRERHRITDPENDDFSVRDLADAVEILTSITDGLRLFLVAMAGIALVVGGIGIMNIMLVTVAERTREIGLKKALGATAKNIRNQFLFESGAVTLAGGLIGIIAGAIVSYLAALAARSQGYEWAFHISPLSVLLAVGVSILTGIIFGLYPAFKAARLDPIEALRYE</sequence>
<dbReference type="PANTHER" id="PTHR30572:SF4">
    <property type="entry name" value="ABC TRANSPORTER PERMEASE YTRF"/>
    <property type="match status" value="1"/>
</dbReference>
<feature type="transmembrane region" description="Helical" evidence="7">
    <location>
        <begin position="208"/>
        <end position="234"/>
    </location>
</feature>
<dbReference type="InterPro" id="IPR025857">
    <property type="entry name" value="MacB_PCD"/>
</dbReference>
<dbReference type="GO" id="GO:0022857">
    <property type="term" value="F:transmembrane transporter activity"/>
    <property type="evidence" value="ECO:0007669"/>
    <property type="project" value="TreeGrafter"/>
</dbReference>
<protein>
    <recommendedName>
        <fullName evidence="12">Multidrug ABC transporter substrate-binding protein</fullName>
    </recommendedName>
</protein>
<dbReference type="PANTHER" id="PTHR30572">
    <property type="entry name" value="MEMBRANE COMPONENT OF TRANSPORTER-RELATED"/>
    <property type="match status" value="1"/>
</dbReference>
<evidence type="ECO:0000256" key="6">
    <source>
        <dbReference type="ARBA" id="ARBA00038076"/>
    </source>
</evidence>
<feature type="domain" description="ABC3 transporter permease C-terminal" evidence="8">
    <location>
        <begin position="212"/>
        <end position="330"/>
    </location>
</feature>
<comment type="subcellular location">
    <subcellularLocation>
        <location evidence="1">Cell membrane</location>
        <topology evidence="1">Multi-pass membrane protein</topology>
    </subcellularLocation>
</comment>
<evidence type="ECO:0000256" key="5">
    <source>
        <dbReference type="ARBA" id="ARBA00023136"/>
    </source>
</evidence>
<feature type="transmembrane region" description="Helical" evidence="7">
    <location>
        <begin position="298"/>
        <end position="320"/>
    </location>
</feature>
<evidence type="ECO:0000259" key="9">
    <source>
        <dbReference type="Pfam" id="PF12704"/>
    </source>
</evidence>
<evidence type="ECO:0000256" key="3">
    <source>
        <dbReference type="ARBA" id="ARBA00022692"/>
    </source>
</evidence>
<keyword evidence="5 7" id="KW-0472">Membrane</keyword>
<proteinExistence type="inferred from homology"/>
<keyword evidence="2" id="KW-1003">Cell membrane</keyword>
<dbReference type="InterPro" id="IPR050250">
    <property type="entry name" value="Macrolide_Exporter_MacB"/>
</dbReference>
<dbReference type="Pfam" id="PF12704">
    <property type="entry name" value="MacB_PCD"/>
    <property type="match status" value="1"/>
</dbReference>
<comment type="similarity">
    <text evidence="6">Belongs to the ABC-4 integral membrane protein family.</text>
</comment>
<dbReference type="GO" id="GO:0005886">
    <property type="term" value="C:plasma membrane"/>
    <property type="evidence" value="ECO:0007669"/>
    <property type="project" value="UniProtKB-SubCell"/>
</dbReference>
<keyword evidence="4 7" id="KW-1133">Transmembrane helix</keyword>
<name>A0A1F5P3M6_9BACT</name>
<comment type="caution">
    <text evidence="10">The sequence shown here is derived from an EMBL/GenBank/DDBJ whole genome shotgun (WGS) entry which is preliminary data.</text>
</comment>
<dbReference type="EMBL" id="MFEN01000012">
    <property type="protein sequence ID" value="OGE84444.1"/>
    <property type="molecule type" value="Genomic_DNA"/>
</dbReference>
<evidence type="ECO:0000313" key="10">
    <source>
        <dbReference type="EMBL" id="OGE84444.1"/>
    </source>
</evidence>
<evidence type="ECO:0000256" key="2">
    <source>
        <dbReference type="ARBA" id="ARBA00022475"/>
    </source>
</evidence>
<dbReference type="Proteomes" id="UP000176339">
    <property type="component" value="Unassembled WGS sequence"/>
</dbReference>
<accession>A0A1F5P3M6</accession>
<keyword evidence="3 7" id="KW-0812">Transmembrane</keyword>
<evidence type="ECO:0000313" key="11">
    <source>
        <dbReference type="Proteomes" id="UP000176339"/>
    </source>
</evidence>
<evidence type="ECO:0000256" key="4">
    <source>
        <dbReference type="ARBA" id="ARBA00022989"/>
    </source>
</evidence>
<gene>
    <name evidence="10" type="ORF">A2846_02675</name>
</gene>
<dbReference type="Pfam" id="PF02687">
    <property type="entry name" value="FtsX"/>
    <property type="match status" value="1"/>
</dbReference>
<feature type="transmembrane region" description="Helical" evidence="7">
    <location>
        <begin position="263"/>
        <end position="286"/>
    </location>
</feature>
<dbReference type="AlphaFoldDB" id="A0A1F5P3M6"/>
<evidence type="ECO:0000256" key="7">
    <source>
        <dbReference type="SAM" id="Phobius"/>
    </source>
</evidence>
<evidence type="ECO:0000256" key="1">
    <source>
        <dbReference type="ARBA" id="ARBA00004651"/>
    </source>
</evidence>
<evidence type="ECO:0008006" key="12">
    <source>
        <dbReference type="Google" id="ProtNLM"/>
    </source>
</evidence>
<feature type="domain" description="MacB-like periplasmic core" evidence="9">
    <location>
        <begin position="8"/>
        <end position="171"/>
    </location>
</feature>
<evidence type="ECO:0000259" key="8">
    <source>
        <dbReference type="Pfam" id="PF02687"/>
    </source>
</evidence>
<organism evidence="10 11">
    <name type="scientific">Candidatus Doudnabacteria bacterium RIFCSPHIGHO2_01_FULL_49_9</name>
    <dbReference type="NCBI Taxonomy" id="1817827"/>
    <lineage>
        <taxon>Bacteria</taxon>
        <taxon>Candidatus Doudnaibacteriota</taxon>
    </lineage>
</organism>
<dbReference type="InterPro" id="IPR003838">
    <property type="entry name" value="ABC3_permease_C"/>
</dbReference>